<accession>A0A9W8NPJ4</accession>
<evidence type="ECO:0000256" key="4">
    <source>
        <dbReference type="ARBA" id="ARBA00023125"/>
    </source>
</evidence>
<evidence type="ECO:0000256" key="3">
    <source>
        <dbReference type="ARBA" id="ARBA00023015"/>
    </source>
</evidence>
<dbReference type="AlphaFoldDB" id="A0A9W8NPJ4"/>
<dbReference type="VEuPathDB" id="FungiDB:F4678DRAFT_98987"/>
<dbReference type="PANTHER" id="PTHR36206:SF12">
    <property type="entry name" value="ASPERCRYPTIN BIOSYNTHESIS CLUSTER-SPECIFIC TRANSCRIPTION REGULATOR ATNN-RELATED"/>
    <property type="match status" value="1"/>
</dbReference>
<keyword evidence="9" id="KW-1185">Reference proteome</keyword>
<protein>
    <recommendedName>
        <fullName evidence="10">Transcription factor domain-containing protein</fullName>
    </recommendedName>
</protein>
<evidence type="ECO:0000313" key="8">
    <source>
        <dbReference type="EMBL" id="KAJ3580377.1"/>
    </source>
</evidence>
<organism evidence="8 9">
    <name type="scientific">Xylaria arbuscula</name>
    <dbReference type="NCBI Taxonomy" id="114810"/>
    <lineage>
        <taxon>Eukaryota</taxon>
        <taxon>Fungi</taxon>
        <taxon>Dikarya</taxon>
        <taxon>Ascomycota</taxon>
        <taxon>Pezizomycotina</taxon>
        <taxon>Sordariomycetes</taxon>
        <taxon>Xylariomycetidae</taxon>
        <taxon>Xylariales</taxon>
        <taxon>Xylariaceae</taxon>
        <taxon>Xylaria</taxon>
    </lineage>
</organism>
<evidence type="ECO:0000256" key="5">
    <source>
        <dbReference type="ARBA" id="ARBA00023163"/>
    </source>
</evidence>
<keyword evidence="6" id="KW-0539">Nucleus</keyword>
<evidence type="ECO:0008006" key="10">
    <source>
        <dbReference type="Google" id="ProtNLM"/>
    </source>
</evidence>
<dbReference type="InterPro" id="IPR052360">
    <property type="entry name" value="Transcr_Regulatory_Proteins"/>
</dbReference>
<evidence type="ECO:0000256" key="1">
    <source>
        <dbReference type="ARBA" id="ARBA00022723"/>
    </source>
</evidence>
<dbReference type="PANTHER" id="PTHR36206">
    <property type="entry name" value="ASPERCRYPTIN BIOSYNTHESIS CLUSTER-SPECIFIC TRANSCRIPTION REGULATOR ATNN-RELATED"/>
    <property type="match status" value="1"/>
</dbReference>
<feature type="region of interest" description="Disordered" evidence="7">
    <location>
        <begin position="193"/>
        <end position="221"/>
    </location>
</feature>
<keyword evidence="5" id="KW-0804">Transcription</keyword>
<keyword evidence="2" id="KW-0862">Zinc</keyword>
<evidence type="ECO:0000256" key="2">
    <source>
        <dbReference type="ARBA" id="ARBA00022833"/>
    </source>
</evidence>
<keyword evidence="4" id="KW-0238">DNA-binding</keyword>
<feature type="compositionally biased region" description="Low complexity" evidence="7">
    <location>
        <begin position="212"/>
        <end position="221"/>
    </location>
</feature>
<dbReference type="GO" id="GO:0003677">
    <property type="term" value="F:DNA binding"/>
    <property type="evidence" value="ECO:0007669"/>
    <property type="project" value="UniProtKB-KW"/>
</dbReference>
<dbReference type="EMBL" id="JANPWZ010000011">
    <property type="protein sequence ID" value="KAJ3580377.1"/>
    <property type="molecule type" value="Genomic_DNA"/>
</dbReference>
<dbReference type="GO" id="GO:0046872">
    <property type="term" value="F:metal ion binding"/>
    <property type="evidence" value="ECO:0007669"/>
    <property type="project" value="UniProtKB-KW"/>
</dbReference>
<sequence>MGFFEYISIKHLNEYYPCDSWRNTLMYFSQTVPAVRYAAMALALVQRNHVSSHRIHQPRQPDTAALYCYNRAIQLLLTQDLGDSPEGTAITLLVCYLFTCFDHMAGNHPQAMRHLRGGVELSRNVDQALLSISSNTYSDAQPSGPQAFIRQVASRIRRLDLQAVLFLIDWTPADIQETLTSPLPTLHKRLRVSRGSHRPPPHPHCPGHEAAMDGAGDAVDG</sequence>
<keyword evidence="3" id="KW-0805">Transcription regulation</keyword>
<comment type="caution">
    <text evidence="8">The sequence shown here is derived from an EMBL/GenBank/DDBJ whole genome shotgun (WGS) entry which is preliminary data.</text>
</comment>
<reference evidence="8" key="1">
    <citation type="submission" date="2022-07" db="EMBL/GenBank/DDBJ databases">
        <title>Genome Sequence of Xylaria arbuscula.</title>
        <authorList>
            <person name="Buettner E."/>
        </authorList>
    </citation>
    <scope>NUCLEOTIDE SEQUENCE</scope>
    <source>
        <strain evidence="8">VT107</strain>
    </source>
</reference>
<dbReference type="Proteomes" id="UP001148614">
    <property type="component" value="Unassembled WGS sequence"/>
</dbReference>
<evidence type="ECO:0000256" key="7">
    <source>
        <dbReference type="SAM" id="MobiDB-lite"/>
    </source>
</evidence>
<evidence type="ECO:0000313" key="9">
    <source>
        <dbReference type="Proteomes" id="UP001148614"/>
    </source>
</evidence>
<gene>
    <name evidence="8" type="ORF">NPX13_g193</name>
</gene>
<name>A0A9W8NPJ4_9PEZI</name>
<keyword evidence="1" id="KW-0479">Metal-binding</keyword>
<proteinExistence type="predicted"/>
<evidence type="ECO:0000256" key="6">
    <source>
        <dbReference type="ARBA" id="ARBA00023242"/>
    </source>
</evidence>